<feature type="compositionally biased region" description="Low complexity" evidence="1">
    <location>
        <begin position="15"/>
        <end position="38"/>
    </location>
</feature>
<keyword evidence="3" id="KW-1185">Reference proteome</keyword>
<dbReference type="AlphaFoldDB" id="A0A1E5KUX7"/>
<feature type="region of interest" description="Disordered" evidence="1">
    <location>
        <begin position="15"/>
        <end position="43"/>
    </location>
</feature>
<dbReference type="Proteomes" id="UP000095256">
    <property type="component" value="Unassembled WGS sequence"/>
</dbReference>
<dbReference type="OrthoDB" id="2136578at2"/>
<accession>A0A1E5KUX7</accession>
<evidence type="ECO:0000313" key="3">
    <source>
        <dbReference type="Proteomes" id="UP000095256"/>
    </source>
</evidence>
<evidence type="ECO:0000313" key="2">
    <source>
        <dbReference type="EMBL" id="OEH81696.1"/>
    </source>
</evidence>
<name>A0A1E5KUX7_9ENTE</name>
<dbReference type="EMBL" id="MIEK01000037">
    <property type="protein sequence ID" value="OEH81696.1"/>
    <property type="molecule type" value="Genomic_DNA"/>
</dbReference>
<protein>
    <submittedName>
        <fullName evidence="2">Uncharacterized protein</fullName>
    </submittedName>
</protein>
<sequence>MLLPLIVLGGCSKPAATSPTTLQTPSTQSESSTASTSQKIANEAQKETEIIDLSGTYYSISSDTAIIKLLQGNKWEISYSTLDGDVSATFEPKWETLDKIKKSNTPMQKSDEYSEFNMLIEYTDESDIEITMEDGNPTHTMIFSKQKPKENEQYEVVLQGDLSPFAGQLSTNEFNKTIADSRFTLGGYSPDDYYNNRTTVFPAITENGYWNGMTSHGNFEVIASDLPKKVDGYFEVRVHGTNSGANNAVLTFFLVPPNVSGLDGTTSNDKRVFQALANGETQLMEYQKEKWWTEYQSQ</sequence>
<evidence type="ECO:0000256" key="1">
    <source>
        <dbReference type="SAM" id="MobiDB-lite"/>
    </source>
</evidence>
<dbReference type="RefSeq" id="WP_069699312.1">
    <property type="nucleotide sequence ID" value="NZ_JAGGMA010000043.1"/>
</dbReference>
<reference evidence="2 3" key="1">
    <citation type="submission" date="2016-09" db="EMBL/GenBank/DDBJ databases">
        <authorList>
            <person name="Capua I."/>
            <person name="De Benedictis P."/>
            <person name="Joannis T."/>
            <person name="Lombin L.H."/>
            <person name="Cattoli G."/>
        </authorList>
    </citation>
    <scope>NUCLEOTIDE SEQUENCE [LARGE SCALE GENOMIC DNA]</scope>
    <source>
        <strain evidence="2 3">LMG 25899</strain>
    </source>
</reference>
<proteinExistence type="predicted"/>
<gene>
    <name evidence="2" type="ORF">BCR26_15670</name>
</gene>
<organism evidence="2 3">
    <name type="scientific">Enterococcus rivorum</name>
    <dbReference type="NCBI Taxonomy" id="762845"/>
    <lineage>
        <taxon>Bacteria</taxon>
        <taxon>Bacillati</taxon>
        <taxon>Bacillota</taxon>
        <taxon>Bacilli</taxon>
        <taxon>Lactobacillales</taxon>
        <taxon>Enterococcaceae</taxon>
        <taxon>Enterococcus</taxon>
    </lineage>
</organism>
<comment type="caution">
    <text evidence="2">The sequence shown here is derived from an EMBL/GenBank/DDBJ whole genome shotgun (WGS) entry which is preliminary data.</text>
</comment>